<evidence type="ECO:0000259" key="2">
    <source>
        <dbReference type="SMART" id="SM00862"/>
    </source>
</evidence>
<organism evidence="3 4">
    <name type="scientific">Pigmentiphaga kullae</name>
    <dbReference type="NCBI Taxonomy" id="151784"/>
    <lineage>
        <taxon>Bacteria</taxon>
        <taxon>Pseudomonadati</taxon>
        <taxon>Pseudomonadota</taxon>
        <taxon>Betaproteobacteria</taxon>
        <taxon>Burkholderiales</taxon>
        <taxon>Alcaligenaceae</taxon>
        <taxon>Pigmentiphaga</taxon>
    </lineage>
</organism>
<reference evidence="3 4" key="1">
    <citation type="submission" date="2019-02" db="EMBL/GenBank/DDBJ databases">
        <title>Genomic Encyclopedia of Type Strains, Phase IV (KMG-IV): sequencing the most valuable type-strain genomes for metagenomic binning, comparative biology and taxonomic classification.</title>
        <authorList>
            <person name="Goeker M."/>
        </authorList>
    </citation>
    <scope>NUCLEOTIDE SEQUENCE [LARGE SCALE GENOMIC DNA]</scope>
    <source>
        <strain evidence="3 4">K24</strain>
    </source>
</reference>
<dbReference type="EMBL" id="SGXC01000002">
    <property type="protein sequence ID" value="RZS80436.1"/>
    <property type="molecule type" value="Genomic_DNA"/>
</dbReference>
<dbReference type="SMART" id="SM00862">
    <property type="entry name" value="Trans_reg_C"/>
    <property type="match status" value="1"/>
</dbReference>
<accession>A0A4Q7NBV0</accession>
<evidence type="ECO:0000313" key="4">
    <source>
        <dbReference type="Proteomes" id="UP000292445"/>
    </source>
</evidence>
<feature type="domain" description="OmpR/PhoB-type" evidence="2">
    <location>
        <begin position="156"/>
        <end position="230"/>
    </location>
</feature>
<dbReference type="SUPFAM" id="SSF46894">
    <property type="entry name" value="C-terminal effector domain of the bipartite response regulators"/>
    <property type="match status" value="1"/>
</dbReference>
<evidence type="ECO:0000256" key="1">
    <source>
        <dbReference type="ARBA" id="ARBA00023125"/>
    </source>
</evidence>
<dbReference type="CDD" id="cd00383">
    <property type="entry name" value="trans_reg_C"/>
    <property type="match status" value="1"/>
</dbReference>
<keyword evidence="4" id="KW-1185">Reference proteome</keyword>
<proteinExistence type="predicted"/>
<dbReference type="InterPro" id="IPR001867">
    <property type="entry name" value="OmpR/PhoB-type_DNA-bd"/>
</dbReference>
<keyword evidence="1 3" id="KW-0238">DNA-binding</keyword>
<dbReference type="InterPro" id="IPR036388">
    <property type="entry name" value="WH-like_DNA-bd_sf"/>
</dbReference>
<dbReference type="Gene3D" id="1.10.10.10">
    <property type="entry name" value="Winged helix-like DNA-binding domain superfamily/Winged helix DNA-binding domain"/>
    <property type="match status" value="1"/>
</dbReference>
<dbReference type="AlphaFoldDB" id="A0A4Q7NBV0"/>
<dbReference type="Proteomes" id="UP000292445">
    <property type="component" value="Unassembled WGS sequence"/>
</dbReference>
<protein>
    <submittedName>
        <fullName evidence="3">DNA-binding response OmpR family regulator</fullName>
    </submittedName>
</protein>
<comment type="caution">
    <text evidence="3">The sequence shown here is derived from an EMBL/GenBank/DDBJ whole genome shotgun (WGS) entry which is preliminary data.</text>
</comment>
<dbReference type="GO" id="GO:0006355">
    <property type="term" value="P:regulation of DNA-templated transcription"/>
    <property type="evidence" value="ECO:0007669"/>
    <property type="project" value="InterPro"/>
</dbReference>
<sequence length="245" mass="27115">MQSRNAFLPAMIETHTPEVAVLLGETGRDYEIADELMRAGFSVYVCTSSQEVHALLRAGKNPVVLADAARATAFDSYPLTRLVYIPPEPGQAADKPQVDVQVLGADPNMELLPILRAMRRHLALARPRLSEPPPEAPTPALWLLSTPPRRLTSPEGRSLPLTLTEWQFVSHLFSERNRTLTFAQWQAVSAKDGERQLHNVAVLVSRLRRKAQRHGITLPLEAVRGVGYSFTQPCGDLAPGPRHAR</sequence>
<evidence type="ECO:0000313" key="3">
    <source>
        <dbReference type="EMBL" id="RZS80436.1"/>
    </source>
</evidence>
<dbReference type="Pfam" id="PF00486">
    <property type="entry name" value="Trans_reg_C"/>
    <property type="match status" value="1"/>
</dbReference>
<dbReference type="GO" id="GO:0000160">
    <property type="term" value="P:phosphorelay signal transduction system"/>
    <property type="evidence" value="ECO:0007669"/>
    <property type="project" value="InterPro"/>
</dbReference>
<name>A0A4Q7NBV0_9BURK</name>
<gene>
    <name evidence="3" type="ORF">EV675_3036</name>
</gene>
<dbReference type="InterPro" id="IPR016032">
    <property type="entry name" value="Sig_transdc_resp-reg_C-effctor"/>
</dbReference>
<dbReference type="GO" id="GO:0003677">
    <property type="term" value="F:DNA binding"/>
    <property type="evidence" value="ECO:0007669"/>
    <property type="project" value="UniProtKB-KW"/>
</dbReference>